<evidence type="ECO:0000256" key="2">
    <source>
        <dbReference type="SAM" id="SignalP"/>
    </source>
</evidence>
<dbReference type="PANTHER" id="PTHR30290:SF38">
    <property type="entry name" value="D,D-DIPEPTIDE-BINDING PERIPLASMIC PROTEIN DDPA-RELATED"/>
    <property type="match status" value="1"/>
</dbReference>
<dbReference type="GO" id="GO:0042597">
    <property type="term" value="C:periplasmic space"/>
    <property type="evidence" value="ECO:0007669"/>
    <property type="project" value="UniProtKB-ARBA"/>
</dbReference>
<feature type="signal peptide" evidence="2">
    <location>
        <begin position="1"/>
        <end position="29"/>
    </location>
</feature>
<dbReference type="Gene3D" id="3.10.105.10">
    <property type="entry name" value="Dipeptide-binding Protein, Domain 3"/>
    <property type="match status" value="1"/>
</dbReference>
<dbReference type="PANTHER" id="PTHR30290">
    <property type="entry name" value="PERIPLASMIC BINDING COMPONENT OF ABC TRANSPORTER"/>
    <property type="match status" value="1"/>
</dbReference>
<dbReference type="GO" id="GO:0043190">
    <property type="term" value="C:ATP-binding cassette (ABC) transporter complex"/>
    <property type="evidence" value="ECO:0007669"/>
    <property type="project" value="InterPro"/>
</dbReference>
<feature type="chain" id="PRO_5038884812" evidence="2">
    <location>
        <begin position="30"/>
        <end position="548"/>
    </location>
</feature>
<keyword evidence="5" id="KW-1185">Reference proteome</keyword>
<dbReference type="Proteomes" id="UP000431401">
    <property type="component" value="Unassembled WGS sequence"/>
</dbReference>
<evidence type="ECO:0000313" key="5">
    <source>
        <dbReference type="Proteomes" id="UP000431401"/>
    </source>
</evidence>
<dbReference type="SUPFAM" id="SSF53850">
    <property type="entry name" value="Periplasmic binding protein-like II"/>
    <property type="match status" value="1"/>
</dbReference>
<evidence type="ECO:0000256" key="1">
    <source>
        <dbReference type="ARBA" id="ARBA00022729"/>
    </source>
</evidence>
<evidence type="ECO:0000313" key="4">
    <source>
        <dbReference type="EMBL" id="MQY28386.1"/>
    </source>
</evidence>
<dbReference type="InterPro" id="IPR000914">
    <property type="entry name" value="SBP_5_dom"/>
</dbReference>
<proteinExistence type="predicted"/>
<gene>
    <name evidence="4" type="primary">gsiB_1</name>
    <name evidence="4" type="ORF">NRB56_39700</name>
</gene>
<dbReference type="PROSITE" id="PS51257">
    <property type="entry name" value="PROKAR_LIPOPROTEIN"/>
    <property type="match status" value="1"/>
</dbReference>
<dbReference type="Gene3D" id="3.40.190.10">
    <property type="entry name" value="Periplasmic binding protein-like II"/>
    <property type="match status" value="1"/>
</dbReference>
<sequence>MFGRSDIRRPLRAIAAAAVALGLASCSSAQPPVPNTSHADDYGTPVGDRKVRLGGDLVMGLSNEPDRLDPTTSSSLYMRSVMSTVCEKLYDNDSSGNLVPQLATDLPRFSDDGLTVTIPLRTGVEFADGTSFNAAAVRTSLQRHLTLEGSQRTGEMGPITGIETEGSAQVVLKFSTPFAPITAALADRAGMIMSPTALREEGKDFGDNPVCVGPFKFVERIPQQTIVVERDPLYYDAQNVHFDRIVYRIMTDPKARAAALRAGDIQVADTMSPQDVGALSTDPGLHLLVSGSFGFQGFYLNIGNVDGAGKPAKPIETPLAIDPRVRQALSLSIDRKALVDQVFKGWYEPACTPIAPRTSYATAADTDCPEFDPDRARRLLAEAGVQTPYPVTIQVMNISDQLQYAQALRDQLARGGFELRIVPSEYPAMLEAQKRGTYEALLLGWSGRLDPDGNISRFLTTGSSGNYAGYSSPALDEVLFWAAHTTSPARRGALYEQAVRLVQRANPYIYTYRVRNLTAHSTSVTGIEVYADGTVRLGKAAFVADRTS</sequence>
<dbReference type="PIRSF" id="PIRSF002741">
    <property type="entry name" value="MppA"/>
    <property type="match status" value="1"/>
</dbReference>
<name>A0A7K0DRN9_9NOCA</name>
<accession>A0A7K0DRN9</accession>
<dbReference type="EMBL" id="WEGI01000008">
    <property type="protein sequence ID" value="MQY28386.1"/>
    <property type="molecule type" value="Genomic_DNA"/>
</dbReference>
<comment type="caution">
    <text evidence="4">The sequence shown here is derived from an EMBL/GenBank/DDBJ whole genome shotgun (WGS) entry which is preliminary data.</text>
</comment>
<dbReference type="Pfam" id="PF00496">
    <property type="entry name" value="SBP_bac_5"/>
    <property type="match status" value="1"/>
</dbReference>
<dbReference type="GO" id="GO:1904680">
    <property type="term" value="F:peptide transmembrane transporter activity"/>
    <property type="evidence" value="ECO:0007669"/>
    <property type="project" value="TreeGrafter"/>
</dbReference>
<organism evidence="4 5">
    <name type="scientific">Nocardia aurantia</name>
    <dbReference type="NCBI Taxonomy" id="2585199"/>
    <lineage>
        <taxon>Bacteria</taxon>
        <taxon>Bacillati</taxon>
        <taxon>Actinomycetota</taxon>
        <taxon>Actinomycetes</taxon>
        <taxon>Mycobacteriales</taxon>
        <taxon>Nocardiaceae</taxon>
        <taxon>Nocardia</taxon>
    </lineage>
</organism>
<dbReference type="RefSeq" id="WP_227838018.1">
    <property type="nucleotide sequence ID" value="NZ_WEGI01000008.1"/>
</dbReference>
<keyword evidence="1 2" id="KW-0732">Signal</keyword>
<dbReference type="GO" id="GO:0015833">
    <property type="term" value="P:peptide transport"/>
    <property type="evidence" value="ECO:0007669"/>
    <property type="project" value="TreeGrafter"/>
</dbReference>
<dbReference type="InterPro" id="IPR039424">
    <property type="entry name" value="SBP_5"/>
</dbReference>
<feature type="domain" description="Solute-binding protein family 5" evidence="3">
    <location>
        <begin position="98"/>
        <end position="464"/>
    </location>
</feature>
<dbReference type="Gene3D" id="3.90.76.10">
    <property type="entry name" value="Dipeptide-binding Protein, Domain 1"/>
    <property type="match status" value="1"/>
</dbReference>
<protein>
    <submittedName>
        <fullName evidence="4">Glutathione-binding protein GsiB</fullName>
    </submittedName>
</protein>
<dbReference type="AlphaFoldDB" id="A0A7K0DRN9"/>
<dbReference type="InterPro" id="IPR030678">
    <property type="entry name" value="Peptide/Ni-bd"/>
</dbReference>
<evidence type="ECO:0000259" key="3">
    <source>
        <dbReference type="Pfam" id="PF00496"/>
    </source>
</evidence>
<reference evidence="4 5" key="1">
    <citation type="submission" date="2019-10" db="EMBL/GenBank/DDBJ databases">
        <title>Nocardia macrotermitis sp. nov. and Nocardia aurantia sp. nov., isolated from the gut of fungus growing-termite Macrotermes natalensis.</title>
        <authorList>
            <person name="Benndorf R."/>
            <person name="Schwitalla J."/>
            <person name="Martin K."/>
            <person name="De Beer W."/>
            <person name="Kaster A.-K."/>
            <person name="Vollmers J."/>
            <person name="Poulsen M."/>
            <person name="Beemelmanns C."/>
        </authorList>
    </citation>
    <scope>NUCLEOTIDE SEQUENCE [LARGE SCALE GENOMIC DNA]</scope>
    <source>
        <strain evidence="4 5">RB56</strain>
    </source>
</reference>